<evidence type="ECO:0000256" key="1">
    <source>
        <dbReference type="SAM" id="MobiDB-lite"/>
    </source>
</evidence>
<feature type="compositionally biased region" description="Basic residues" evidence="1">
    <location>
        <begin position="81"/>
        <end position="91"/>
    </location>
</feature>
<protein>
    <submittedName>
        <fullName evidence="2">Uncharacterized protein</fullName>
    </submittedName>
</protein>
<name>G0TS45_TRYVY</name>
<evidence type="ECO:0000313" key="2">
    <source>
        <dbReference type="EMBL" id="CCC46769.1"/>
    </source>
</evidence>
<dbReference type="OMA" id="DFRPHKK"/>
<dbReference type="EMBL" id="HE573018">
    <property type="protein sequence ID" value="CCC46769.1"/>
    <property type="molecule type" value="Genomic_DNA"/>
</dbReference>
<feature type="region of interest" description="Disordered" evidence="1">
    <location>
        <begin position="81"/>
        <end position="123"/>
    </location>
</feature>
<reference evidence="2" key="1">
    <citation type="journal article" date="2012" name="Proc. Natl. Acad. Sci. U.S.A.">
        <title>Antigenic diversity is generated by distinct evolutionary mechanisms in African trypanosome species.</title>
        <authorList>
            <person name="Jackson A.P."/>
            <person name="Berry A."/>
            <person name="Aslett M."/>
            <person name="Allison H.C."/>
            <person name="Burton P."/>
            <person name="Vavrova-Anderson J."/>
            <person name="Brown R."/>
            <person name="Browne H."/>
            <person name="Corton N."/>
            <person name="Hauser H."/>
            <person name="Gamble J."/>
            <person name="Gilderthorp R."/>
            <person name="Marcello L."/>
            <person name="McQuillan J."/>
            <person name="Otto T.D."/>
            <person name="Quail M.A."/>
            <person name="Sanders M.J."/>
            <person name="van Tonder A."/>
            <person name="Ginger M.L."/>
            <person name="Field M.C."/>
            <person name="Barry J.D."/>
            <person name="Hertz-Fowler C."/>
            <person name="Berriman M."/>
        </authorList>
    </citation>
    <scope>NUCLEOTIDE SEQUENCE</scope>
    <source>
        <strain evidence="2">Y486</strain>
    </source>
</reference>
<feature type="compositionally biased region" description="Low complexity" evidence="1">
    <location>
        <begin position="12"/>
        <end position="28"/>
    </location>
</feature>
<feature type="compositionally biased region" description="Basic and acidic residues" evidence="1">
    <location>
        <begin position="92"/>
        <end position="123"/>
    </location>
</feature>
<feature type="region of interest" description="Disordered" evidence="1">
    <location>
        <begin position="1"/>
        <end position="64"/>
    </location>
</feature>
<organism evidence="2">
    <name type="scientific">Trypanosoma vivax (strain Y486)</name>
    <dbReference type="NCBI Taxonomy" id="1055687"/>
    <lineage>
        <taxon>Eukaryota</taxon>
        <taxon>Discoba</taxon>
        <taxon>Euglenozoa</taxon>
        <taxon>Kinetoplastea</taxon>
        <taxon>Metakinetoplastina</taxon>
        <taxon>Trypanosomatida</taxon>
        <taxon>Trypanosomatidae</taxon>
        <taxon>Trypanosoma</taxon>
        <taxon>Duttonella</taxon>
    </lineage>
</organism>
<proteinExistence type="predicted"/>
<gene>
    <name evidence="2" type="ORF">TVY486_0201830</name>
</gene>
<dbReference type="AlphaFoldDB" id="G0TS45"/>
<sequence length="123" mass="13979">MSHDNGKNQANGETAAGTETETAFQEAGDVAQEQKRQPVMSRAARRRAKKAPVVVSPAMREESRERLRELRKYMRILKSNGGRRKIAKMQAKKRERETANAETCGHPDADARPLKKGRHEERR</sequence>
<dbReference type="VEuPathDB" id="TriTrypDB:TvY486_0201830"/>
<accession>G0TS45</accession>